<dbReference type="InterPro" id="IPR016024">
    <property type="entry name" value="ARM-type_fold"/>
</dbReference>
<evidence type="ECO:0000256" key="1">
    <source>
        <dbReference type="ARBA" id="ARBA00022737"/>
    </source>
</evidence>
<sequence length="264" mass="29899">MDTDHIIDLLPNYIDDMLSKTQKNTVEVHLKTCALCTKEFEEYKSLFKRFTEEKMVQPSPNLGINFQKMLANEKENGVKVVAIDNAKNKNGNWFYSSIKVAASIALLIAAFVGGRYFQSEASQEDLASIENESLELKQTTMISLMENQSASKRIQGVQFIEEFEKPDEAIVKALANRMLNDENTNVRLIAAEALSKFSNSELVKLAFIEALETEKDPSVQIAIIQNLVKTQEKKAVKSMQKLLEQEDTQPFIKEEINQILSEII</sequence>
<dbReference type="Proteomes" id="UP001597526">
    <property type="component" value="Unassembled WGS sequence"/>
</dbReference>
<comment type="caution">
    <text evidence="3">The sequence shown here is derived from an EMBL/GenBank/DDBJ whole genome shotgun (WGS) entry which is preliminary data.</text>
</comment>
<keyword evidence="1" id="KW-0677">Repeat</keyword>
<organism evidence="3 4">
    <name type="scientific">Croceitalea marina</name>
    <dbReference type="NCBI Taxonomy" id="1775166"/>
    <lineage>
        <taxon>Bacteria</taxon>
        <taxon>Pseudomonadati</taxon>
        <taxon>Bacteroidota</taxon>
        <taxon>Flavobacteriia</taxon>
        <taxon>Flavobacteriales</taxon>
        <taxon>Flavobacteriaceae</taxon>
        <taxon>Croceitalea</taxon>
    </lineage>
</organism>
<dbReference type="RefSeq" id="WP_377768423.1">
    <property type="nucleotide sequence ID" value="NZ_JBHULB010000082.1"/>
</dbReference>
<dbReference type="Gene3D" id="1.25.10.10">
    <property type="entry name" value="Leucine-rich Repeat Variant"/>
    <property type="match status" value="1"/>
</dbReference>
<dbReference type="Gene3D" id="1.10.10.1320">
    <property type="entry name" value="Anti-sigma factor, zinc-finger domain"/>
    <property type="match status" value="1"/>
</dbReference>
<protein>
    <submittedName>
        <fullName evidence="3">Zf-HC2 domain-containing protein</fullName>
    </submittedName>
</protein>
<dbReference type="InterPro" id="IPR011989">
    <property type="entry name" value="ARM-like"/>
</dbReference>
<gene>
    <name evidence="3" type="ORF">ACFSQJ_18645</name>
</gene>
<dbReference type="InterPro" id="IPR000357">
    <property type="entry name" value="HEAT"/>
</dbReference>
<dbReference type="InterPro" id="IPR027383">
    <property type="entry name" value="Znf_put"/>
</dbReference>
<feature type="domain" description="Putative zinc-finger" evidence="2">
    <location>
        <begin position="5"/>
        <end position="36"/>
    </location>
</feature>
<evidence type="ECO:0000259" key="2">
    <source>
        <dbReference type="Pfam" id="PF13490"/>
    </source>
</evidence>
<name>A0ABW5N1J5_9FLAO</name>
<evidence type="ECO:0000313" key="4">
    <source>
        <dbReference type="Proteomes" id="UP001597526"/>
    </source>
</evidence>
<reference evidence="4" key="1">
    <citation type="journal article" date="2019" name="Int. J. Syst. Evol. Microbiol.">
        <title>The Global Catalogue of Microorganisms (GCM) 10K type strain sequencing project: providing services to taxonomists for standard genome sequencing and annotation.</title>
        <authorList>
            <consortium name="The Broad Institute Genomics Platform"/>
            <consortium name="The Broad Institute Genome Sequencing Center for Infectious Disease"/>
            <person name="Wu L."/>
            <person name="Ma J."/>
        </authorList>
    </citation>
    <scope>NUCLEOTIDE SEQUENCE [LARGE SCALE GENOMIC DNA]</scope>
    <source>
        <strain evidence="4">KCTC 52368</strain>
    </source>
</reference>
<dbReference type="Pfam" id="PF02985">
    <property type="entry name" value="HEAT"/>
    <property type="match status" value="1"/>
</dbReference>
<proteinExistence type="predicted"/>
<dbReference type="SUPFAM" id="SSF48371">
    <property type="entry name" value="ARM repeat"/>
    <property type="match status" value="1"/>
</dbReference>
<keyword evidence="4" id="KW-1185">Reference proteome</keyword>
<accession>A0ABW5N1J5</accession>
<evidence type="ECO:0000313" key="3">
    <source>
        <dbReference type="EMBL" id="MFD2588951.1"/>
    </source>
</evidence>
<dbReference type="InterPro" id="IPR041916">
    <property type="entry name" value="Anti_sigma_zinc_sf"/>
</dbReference>
<dbReference type="EMBL" id="JBHULB010000082">
    <property type="protein sequence ID" value="MFD2588951.1"/>
    <property type="molecule type" value="Genomic_DNA"/>
</dbReference>
<dbReference type="Pfam" id="PF13490">
    <property type="entry name" value="zf-HC2"/>
    <property type="match status" value="1"/>
</dbReference>